<proteinExistence type="predicted"/>
<evidence type="ECO:0000313" key="2">
    <source>
        <dbReference type="Proteomes" id="UP000249057"/>
    </source>
</evidence>
<reference evidence="1" key="1">
    <citation type="submission" date="2018-02" db="EMBL/GenBank/DDBJ databases">
        <title>The genomes of Aspergillus section Nigri reveals drivers in fungal speciation.</title>
        <authorList>
            <consortium name="DOE Joint Genome Institute"/>
            <person name="Vesth T.C."/>
            <person name="Nybo J."/>
            <person name="Theobald S."/>
            <person name="Brandl J."/>
            <person name="Frisvad J.C."/>
            <person name="Nielsen K.F."/>
            <person name="Lyhne E.K."/>
            <person name="Kogle M.E."/>
            <person name="Kuo A."/>
            <person name="Riley R."/>
            <person name="Clum A."/>
            <person name="Nolan M."/>
            <person name="Lipzen A."/>
            <person name="Salamov A."/>
            <person name="Henrissat B."/>
            <person name="Wiebenga A."/>
            <person name="De vries R.P."/>
            <person name="Grigoriev I.V."/>
            <person name="Mortensen U.H."/>
            <person name="Andersen M.R."/>
            <person name="Baker S.E."/>
        </authorList>
    </citation>
    <scope>NUCLEOTIDE SEQUENCE</scope>
    <source>
        <strain evidence="1">CBS 621.78</strain>
    </source>
</reference>
<evidence type="ECO:0000313" key="1">
    <source>
        <dbReference type="EMBL" id="RAH50533.1"/>
    </source>
</evidence>
<protein>
    <submittedName>
        <fullName evidence="1">Uncharacterized protein</fullName>
    </submittedName>
</protein>
<organism evidence="1 2">
    <name type="scientific">Aspergillus brunneoviolaceus CBS 621.78</name>
    <dbReference type="NCBI Taxonomy" id="1450534"/>
    <lineage>
        <taxon>Eukaryota</taxon>
        <taxon>Fungi</taxon>
        <taxon>Dikarya</taxon>
        <taxon>Ascomycota</taxon>
        <taxon>Pezizomycotina</taxon>
        <taxon>Eurotiomycetes</taxon>
        <taxon>Eurotiomycetidae</taxon>
        <taxon>Eurotiales</taxon>
        <taxon>Aspergillaceae</taxon>
        <taxon>Aspergillus</taxon>
        <taxon>Aspergillus subgen. Circumdati</taxon>
    </lineage>
</organism>
<sequence length="563" mass="60535">MRSLQATIRSRSFRKHGRGCLGAEWRVVAILSALILVNLAAALDSTSISVALPVITKDLGGDSISAFWCGTSFLVASTLIQPTLCVVSDLFGRKLAIVISLVTFTIGSVQCAAALSFTPMLCGRVFQGLGAGGFNVMTEVLLTDLLPLSQRGTWFGVLGASWAIGSACGPVVGGALAQLSSWRWIFWLNLPFIGLALLVMPFLLQLQKPPLTPTSLRSLDYLGACLFLTSLAALLIPLTWGGVVYPWTSWHTLVPLLLGAVGLLVFIMWERRLPPSVHAFIPFTIFNNRSTILNYMGAFILGMLLWTLLYYLPLYYEVAHGYSMVMSGVALFPETFTTAPAGIATAFVIARTQHYRWALWTGWTLSTVGLGLLRLLTVTTAVAHWIALNLTVGVGAGMLYPALALAIQSSAPLSHMPIAVTMISTARNLGRTAGVALGGSIFQNRMRYHCRHSGVGALVAQAGVYAQDAAMLSEVVKGMPTDTKALEKEALKVAYARALADVWVFLCGVAGVGWLSSWFIKEFSMERELFTTQPLEPMGSTLPAAGDAAAASREILLEEREAG</sequence>
<dbReference type="Proteomes" id="UP000249057">
    <property type="component" value="Unassembled WGS sequence"/>
</dbReference>
<gene>
    <name evidence="1" type="ORF">BO95DRAFT_459019</name>
</gene>
<accession>A0ACD1GMN3</accession>
<keyword evidence="2" id="KW-1185">Reference proteome</keyword>
<name>A0ACD1GMN3_9EURO</name>
<dbReference type="EMBL" id="KZ825313">
    <property type="protein sequence ID" value="RAH50533.1"/>
    <property type="molecule type" value="Genomic_DNA"/>
</dbReference>